<dbReference type="AlphaFoldDB" id="A0A1A3IJD4"/>
<feature type="compositionally biased region" description="Basic residues" evidence="1">
    <location>
        <begin position="99"/>
        <end position="109"/>
    </location>
</feature>
<sequence>MCVLKQFRTVYVVGLAYLSLLLAFAFLGGLVAALAAESALAIAAAVGLIVCLVVAVAGFRAGSRRLDQSHSVGDSANNTSIFATPLRRDEIDQYLKTYRRQRGSQRPRHGMAVVPVGSNSPKEKPRPNHAPLVAAARLSA</sequence>
<evidence type="ECO:0000313" key="4">
    <source>
        <dbReference type="Proteomes" id="UP000093925"/>
    </source>
</evidence>
<feature type="region of interest" description="Disordered" evidence="1">
    <location>
        <begin position="99"/>
        <end position="140"/>
    </location>
</feature>
<evidence type="ECO:0000256" key="1">
    <source>
        <dbReference type="SAM" id="MobiDB-lite"/>
    </source>
</evidence>
<dbReference type="Proteomes" id="UP000093925">
    <property type="component" value="Unassembled WGS sequence"/>
</dbReference>
<accession>A0A1A3IJD4</accession>
<dbReference type="EMBL" id="LZLM01000019">
    <property type="protein sequence ID" value="OBJ89346.1"/>
    <property type="molecule type" value="Genomic_DNA"/>
</dbReference>
<feature type="transmembrane region" description="Helical" evidence="2">
    <location>
        <begin position="12"/>
        <end position="34"/>
    </location>
</feature>
<reference evidence="3 4" key="1">
    <citation type="submission" date="2016-06" db="EMBL/GenBank/DDBJ databases">
        <authorList>
            <person name="Kjaerup R.B."/>
            <person name="Dalgaard T.S."/>
            <person name="Juul-Madsen H.R."/>
        </authorList>
    </citation>
    <scope>NUCLEOTIDE SEQUENCE [LARGE SCALE GENOMIC DNA]</scope>
    <source>
        <strain evidence="3 4">1276495.2</strain>
    </source>
</reference>
<gene>
    <name evidence="3" type="ORF">A5640_28220</name>
</gene>
<keyword evidence="2" id="KW-1133">Transmembrane helix</keyword>
<feature type="transmembrane region" description="Helical" evidence="2">
    <location>
        <begin position="40"/>
        <end position="59"/>
    </location>
</feature>
<comment type="caution">
    <text evidence="3">The sequence shown here is derived from an EMBL/GenBank/DDBJ whole genome shotgun (WGS) entry which is preliminary data.</text>
</comment>
<organism evidence="3 4">
    <name type="scientific">Mycobacterium asiaticum</name>
    <dbReference type="NCBI Taxonomy" id="1790"/>
    <lineage>
        <taxon>Bacteria</taxon>
        <taxon>Bacillati</taxon>
        <taxon>Actinomycetota</taxon>
        <taxon>Actinomycetes</taxon>
        <taxon>Mycobacteriales</taxon>
        <taxon>Mycobacteriaceae</taxon>
        <taxon>Mycobacterium</taxon>
    </lineage>
</organism>
<keyword evidence="2" id="KW-0812">Transmembrane</keyword>
<protein>
    <submittedName>
        <fullName evidence="3">Uncharacterized protein</fullName>
    </submittedName>
</protein>
<name>A0A1A3IJD4_MYCAS</name>
<keyword evidence="2" id="KW-0472">Membrane</keyword>
<proteinExistence type="predicted"/>
<evidence type="ECO:0000313" key="3">
    <source>
        <dbReference type="EMBL" id="OBJ89346.1"/>
    </source>
</evidence>
<evidence type="ECO:0000256" key="2">
    <source>
        <dbReference type="SAM" id="Phobius"/>
    </source>
</evidence>